<gene>
    <name evidence="2" type="ORF">CYLTODRAFT_493141</name>
</gene>
<dbReference type="PANTHER" id="PTHR43349">
    <property type="entry name" value="PINORESINOL REDUCTASE-RELATED"/>
    <property type="match status" value="1"/>
</dbReference>
<feature type="domain" description="NmrA-like" evidence="1">
    <location>
        <begin position="8"/>
        <end position="289"/>
    </location>
</feature>
<dbReference type="OrthoDB" id="9974981at2759"/>
<dbReference type="Gene3D" id="3.90.25.10">
    <property type="entry name" value="UDP-galactose 4-epimerase, domain 1"/>
    <property type="match status" value="1"/>
</dbReference>
<dbReference type="SUPFAM" id="SSF51735">
    <property type="entry name" value="NAD(P)-binding Rossmann-fold domains"/>
    <property type="match status" value="1"/>
</dbReference>
<reference evidence="2 3" key="1">
    <citation type="journal article" date="2015" name="Fungal Genet. Biol.">
        <title>Evolution of novel wood decay mechanisms in Agaricales revealed by the genome sequences of Fistulina hepatica and Cylindrobasidium torrendii.</title>
        <authorList>
            <person name="Floudas D."/>
            <person name="Held B.W."/>
            <person name="Riley R."/>
            <person name="Nagy L.G."/>
            <person name="Koehler G."/>
            <person name="Ransdell A.S."/>
            <person name="Younus H."/>
            <person name="Chow J."/>
            <person name="Chiniquy J."/>
            <person name="Lipzen A."/>
            <person name="Tritt A."/>
            <person name="Sun H."/>
            <person name="Haridas S."/>
            <person name="LaButti K."/>
            <person name="Ohm R.A."/>
            <person name="Kues U."/>
            <person name="Blanchette R.A."/>
            <person name="Grigoriev I.V."/>
            <person name="Minto R.E."/>
            <person name="Hibbett D.S."/>
        </authorList>
    </citation>
    <scope>NUCLEOTIDE SEQUENCE [LARGE SCALE GENOMIC DNA]</scope>
    <source>
        <strain evidence="2 3">FP15055 ss-10</strain>
    </source>
</reference>
<dbReference type="InterPro" id="IPR050608">
    <property type="entry name" value="NmrA-type/Isoflavone_red_sf"/>
</dbReference>
<dbReference type="AlphaFoldDB" id="A0A0D7B2J6"/>
<dbReference type="InterPro" id="IPR008030">
    <property type="entry name" value="NmrA-like"/>
</dbReference>
<name>A0A0D7B2J6_9AGAR</name>
<evidence type="ECO:0000259" key="1">
    <source>
        <dbReference type="Pfam" id="PF05368"/>
    </source>
</evidence>
<dbReference type="Proteomes" id="UP000054007">
    <property type="component" value="Unassembled WGS sequence"/>
</dbReference>
<dbReference type="Pfam" id="PF05368">
    <property type="entry name" value="NmrA"/>
    <property type="match status" value="1"/>
</dbReference>
<organism evidence="2 3">
    <name type="scientific">Cylindrobasidium torrendii FP15055 ss-10</name>
    <dbReference type="NCBI Taxonomy" id="1314674"/>
    <lineage>
        <taxon>Eukaryota</taxon>
        <taxon>Fungi</taxon>
        <taxon>Dikarya</taxon>
        <taxon>Basidiomycota</taxon>
        <taxon>Agaricomycotina</taxon>
        <taxon>Agaricomycetes</taxon>
        <taxon>Agaricomycetidae</taxon>
        <taxon>Agaricales</taxon>
        <taxon>Marasmiineae</taxon>
        <taxon>Physalacriaceae</taxon>
        <taxon>Cylindrobasidium</taxon>
    </lineage>
</organism>
<proteinExistence type="predicted"/>
<dbReference type="EMBL" id="KN880636">
    <property type="protein sequence ID" value="KIY64435.1"/>
    <property type="molecule type" value="Genomic_DNA"/>
</dbReference>
<protein>
    <submittedName>
        <fullName evidence="2">NAD(P)-binding protein</fullName>
    </submittedName>
</protein>
<dbReference type="STRING" id="1314674.A0A0D7B2J6"/>
<evidence type="ECO:0000313" key="2">
    <source>
        <dbReference type="EMBL" id="KIY64435.1"/>
    </source>
</evidence>
<evidence type="ECO:0000313" key="3">
    <source>
        <dbReference type="Proteomes" id="UP000054007"/>
    </source>
</evidence>
<keyword evidence="3" id="KW-1185">Reference proteome</keyword>
<accession>A0A0D7B2J6</accession>
<sequence>MSLEENPVVLVVGATGYTGRTVVQHLLESGEYRVSILVREKSLDKPSVKEFKAAGANVLVGDVSQPQDVLEGYLKGVDILVILTLIMVDQMPILRAAKQVGTLKRVVPSDFGPSIPRGVTDMYDKKLDVREYIKELGLPYTFIEVGWWLSILLPCTHAAKASPVTPKNRVGNQDRKTIISSWQTIGLLTAKVLNDPRTLNQVVVVHDGEMSPKEAFALGEKVTGEDFSDYEKIPDEVILERAKSTDVLTRLCNQYFTSLFIRGDNVLSGAKARGALDARALYPDVPYPDLEAEAKDIYNNPYNPDLSVVDGMTV</sequence>
<dbReference type="InterPro" id="IPR036291">
    <property type="entry name" value="NAD(P)-bd_dom_sf"/>
</dbReference>
<dbReference type="Gene3D" id="3.40.50.720">
    <property type="entry name" value="NAD(P)-binding Rossmann-like Domain"/>
    <property type="match status" value="1"/>
</dbReference>
<dbReference type="PANTHER" id="PTHR43349:SF93">
    <property type="entry name" value="ISOFLAVONE REDUCTASE HOMOLOG P3-RELATED"/>
    <property type="match status" value="1"/>
</dbReference>